<reference evidence="2" key="1">
    <citation type="submission" date="2021-06" db="EMBL/GenBank/DDBJ databases">
        <authorList>
            <person name="Kallberg Y."/>
            <person name="Tangrot J."/>
            <person name="Rosling A."/>
        </authorList>
    </citation>
    <scope>NUCLEOTIDE SEQUENCE</scope>
    <source>
        <strain evidence="2">BR232B</strain>
    </source>
</reference>
<comment type="caution">
    <text evidence="2">The sequence shown here is derived from an EMBL/GenBank/DDBJ whole genome shotgun (WGS) entry which is preliminary data.</text>
</comment>
<feature type="transmembrane region" description="Helical" evidence="1">
    <location>
        <begin position="48"/>
        <end position="66"/>
    </location>
</feature>
<keyword evidence="1" id="KW-0472">Membrane</keyword>
<proteinExistence type="predicted"/>
<evidence type="ECO:0000313" key="3">
    <source>
        <dbReference type="Proteomes" id="UP000789739"/>
    </source>
</evidence>
<dbReference type="EMBL" id="CAJVPI010001579">
    <property type="protein sequence ID" value="CAG8619338.1"/>
    <property type="molecule type" value="Genomic_DNA"/>
</dbReference>
<dbReference type="OrthoDB" id="10402743at2759"/>
<accession>A0A9N9GNX4</accession>
<sequence length="348" mass="39523">MAIIRNLDEHTEDDKKMKVKFDMPNISENDKNNGGANKLRGSNIFTRSRAAIVLLSMLVLILALWLQSDTRSDASGLMKYFVDTAGDVFDEIGRTDNIVSESLLEPLIVYRDIAPKFSKSAFKGSSEIAESLLELADAAFDSVTSIIAVSDGGESLFLLFRWHLREIIDMINGSGGNIDQEAVDEIKPRLESILEWTEMLDKQVKDAGLKLTTVSNTQTWVLKRLYEGQYEGKRALERDRHRGWLQILFENAVERELRQSELNEILPLIEVTIGVVNEMNHDIPRLRGRVTAFREAIGSLSSELMHSTAQKRISSNTVKYVIDVLNKAEDKYKKSFRKRKENKRLDNS</sequence>
<protein>
    <submittedName>
        <fullName evidence="2">5204_t:CDS:1</fullName>
    </submittedName>
</protein>
<evidence type="ECO:0000313" key="2">
    <source>
        <dbReference type="EMBL" id="CAG8619338.1"/>
    </source>
</evidence>
<evidence type="ECO:0000256" key="1">
    <source>
        <dbReference type="SAM" id="Phobius"/>
    </source>
</evidence>
<keyword evidence="3" id="KW-1185">Reference proteome</keyword>
<dbReference type="AlphaFoldDB" id="A0A9N9GNX4"/>
<organism evidence="2 3">
    <name type="scientific">Paraglomus brasilianum</name>
    <dbReference type="NCBI Taxonomy" id="144538"/>
    <lineage>
        <taxon>Eukaryota</taxon>
        <taxon>Fungi</taxon>
        <taxon>Fungi incertae sedis</taxon>
        <taxon>Mucoromycota</taxon>
        <taxon>Glomeromycotina</taxon>
        <taxon>Glomeromycetes</taxon>
        <taxon>Paraglomerales</taxon>
        <taxon>Paraglomeraceae</taxon>
        <taxon>Paraglomus</taxon>
    </lineage>
</organism>
<gene>
    <name evidence="2" type="ORF">PBRASI_LOCUS8613</name>
</gene>
<keyword evidence="1" id="KW-1133">Transmembrane helix</keyword>
<name>A0A9N9GNX4_9GLOM</name>
<keyword evidence="1" id="KW-0812">Transmembrane</keyword>
<dbReference type="Proteomes" id="UP000789739">
    <property type="component" value="Unassembled WGS sequence"/>
</dbReference>